<accession>A0A4P9ZFE4</accession>
<dbReference type="CDD" id="cd16616">
    <property type="entry name" value="mRING-HC-C4C4_Asi1p-like"/>
    <property type="match status" value="1"/>
</dbReference>
<feature type="transmembrane region" description="Helical" evidence="2">
    <location>
        <begin position="175"/>
        <end position="197"/>
    </location>
</feature>
<dbReference type="PANTHER" id="PTHR22696:SF1">
    <property type="entry name" value="E3 UBIQUITIN-PROTEIN LIGASE RNF26"/>
    <property type="match status" value="1"/>
</dbReference>
<evidence type="ECO:0000256" key="2">
    <source>
        <dbReference type="SAM" id="Phobius"/>
    </source>
</evidence>
<dbReference type="PANTHER" id="PTHR22696">
    <property type="entry name" value="E3 UBIQUITIN-PROTEIN LIGASE RNF26"/>
    <property type="match status" value="1"/>
</dbReference>
<dbReference type="Gene3D" id="3.30.40.10">
    <property type="entry name" value="Zinc/RING finger domain, C3HC4 (zinc finger)"/>
    <property type="match status" value="1"/>
</dbReference>
<protein>
    <recommendedName>
        <fullName evidence="5">RING-type domain-containing protein</fullName>
    </recommendedName>
</protein>
<evidence type="ECO:0008006" key="5">
    <source>
        <dbReference type="Google" id="ProtNLM"/>
    </source>
</evidence>
<organism evidence="3 4">
    <name type="scientific">Metschnikowia bicuspidata</name>
    <dbReference type="NCBI Taxonomy" id="27322"/>
    <lineage>
        <taxon>Eukaryota</taxon>
        <taxon>Fungi</taxon>
        <taxon>Dikarya</taxon>
        <taxon>Ascomycota</taxon>
        <taxon>Saccharomycotina</taxon>
        <taxon>Pichiomycetes</taxon>
        <taxon>Metschnikowiaceae</taxon>
        <taxon>Metschnikowia</taxon>
    </lineage>
</organism>
<evidence type="ECO:0000256" key="1">
    <source>
        <dbReference type="SAM" id="MobiDB-lite"/>
    </source>
</evidence>
<dbReference type="GO" id="GO:0016567">
    <property type="term" value="P:protein ubiquitination"/>
    <property type="evidence" value="ECO:0007669"/>
    <property type="project" value="TreeGrafter"/>
</dbReference>
<feature type="transmembrane region" description="Helical" evidence="2">
    <location>
        <begin position="272"/>
        <end position="294"/>
    </location>
</feature>
<keyword evidence="2" id="KW-1133">Transmembrane helix</keyword>
<sequence length="738" mass="83132">MSQTATPQRNPSQLWVFNALELFSDAINSQSQYAESHGISWDRFGSIAAYVFSFYGISTFLVAVLINRTMLIATTNPGTRAVNNEGLVSLIRTNPRSQSVVLALLRSLAMYMLLRRVYDVFVALSVLGINDKPGIVSHLTSVVTKYVHYDPVVYANDKFMRMPRNEVRFGPTSSMLWPVFTSVSYSLFVESFSSAILNTKPFLEGGITLFELSLAIQEVSSGFFFLRGFSVAKRPSEQVLMVCLFLLCDQMCNQIGTFLFKNKYRLIPLTVLNLLFIWYYIANVVLGNVFMFPLNISVTYLSLIFVIWISLISLVILALALATKDFDLSELNFTHYFSEGHRDREFFSQHLGINLSQDFHVAVLNLGIFAITLAGKSSYITEYSYVPLPRRTWLESNMLIRLKALFKALSYPQGSDTFLNEEISALISSEFKLGYARLITKPTSRALRGLDLVQDTKTDSTSKIRAKYVVEILSRTIQLSKCWLQSFYIDLKRKLGYQHDGLVPPPGFLAHNVDTRIDADSSRSLGSSSPAYDEKDGVLSDDDESSDDDYVSSDEDGQDLADGDESDLSDELAVDLVLNGESEAPSESSVFADLVSPKGFIELLENRELISQHWAYLKEHEGVMTRSRFKKMSPANAPLSAGDESQNLLDLIISIREEARRERARSKLDEEDAEALHSKTISRLTCVICHFNPREIITWPCKCFAICEDCRLRLATKSMEGCVCCRREVEGVSRIYLP</sequence>
<dbReference type="GO" id="GO:0061630">
    <property type="term" value="F:ubiquitin protein ligase activity"/>
    <property type="evidence" value="ECO:0007669"/>
    <property type="project" value="TreeGrafter"/>
</dbReference>
<feature type="transmembrane region" description="Helical" evidence="2">
    <location>
        <begin position="300"/>
        <end position="322"/>
    </location>
</feature>
<proteinExistence type="predicted"/>
<dbReference type="OrthoDB" id="66726at2759"/>
<feature type="region of interest" description="Disordered" evidence="1">
    <location>
        <begin position="520"/>
        <end position="566"/>
    </location>
</feature>
<gene>
    <name evidence="3" type="ORF">METBISCDRAFT_26346</name>
</gene>
<evidence type="ECO:0000313" key="4">
    <source>
        <dbReference type="Proteomes" id="UP000268321"/>
    </source>
</evidence>
<keyword evidence="2" id="KW-0472">Membrane</keyword>
<dbReference type="GO" id="GO:0006511">
    <property type="term" value="P:ubiquitin-dependent protein catabolic process"/>
    <property type="evidence" value="ECO:0007669"/>
    <property type="project" value="TreeGrafter"/>
</dbReference>
<keyword evidence="4" id="KW-1185">Reference proteome</keyword>
<feature type="transmembrane region" description="Helical" evidence="2">
    <location>
        <begin position="47"/>
        <end position="66"/>
    </location>
</feature>
<dbReference type="Proteomes" id="UP000268321">
    <property type="component" value="Unassembled WGS sequence"/>
</dbReference>
<keyword evidence="2" id="KW-0812">Transmembrane</keyword>
<dbReference type="EMBL" id="ML004438">
    <property type="protein sequence ID" value="RKP31695.1"/>
    <property type="molecule type" value="Genomic_DNA"/>
</dbReference>
<name>A0A4P9ZFE4_9ASCO</name>
<feature type="compositionally biased region" description="Acidic residues" evidence="1">
    <location>
        <begin position="539"/>
        <end position="566"/>
    </location>
</feature>
<dbReference type="InterPro" id="IPR013083">
    <property type="entry name" value="Znf_RING/FYVE/PHD"/>
</dbReference>
<reference evidence="4" key="1">
    <citation type="journal article" date="2018" name="Nat. Microbiol.">
        <title>Leveraging single-cell genomics to expand the fungal tree of life.</title>
        <authorList>
            <person name="Ahrendt S.R."/>
            <person name="Quandt C.A."/>
            <person name="Ciobanu D."/>
            <person name="Clum A."/>
            <person name="Salamov A."/>
            <person name="Andreopoulos B."/>
            <person name="Cheng J.F."/>
            <person name="Woyke T."/>
            <person name="Pelin A."/>
            <person name="Henrissat B."/>
            <person name="Reynolds N.K."/>
            <person name="Benny G.L."/>
            <person name="Smith M.E."/>
            <person name="James T.Y."/>
            <person name="Grigoriev I.V."/>
        </authorList>
    </citation>
    <scope>NUCLEOTIDE SEQUENCE [LARGE SCALE GENOMIC DNA]</scope>
    <source>
        <strain evidence="4">Baker2002</strain>
    </source>
</reference>
<dbReference type="Pfam" id="PF13920">
    <property type="entry name" value="zf-C3HC4_3"/>
    <property type="match status" value="1"/>
</dbReference>
<dbReference type="AlphaFoldDB" id="A0A4P9ZFE4"/>
<evidence type="ECO:0000313" key="3">
    <source>
        <dbReference type="EMBL" id="RKP31695.1"/>
    </source>
</evidence>